<comment type="similarity">
    <text evidence="2">Belongs to the TPX2 family.</text>
</comment>
<feature type="compositionally biased region" description="Basic and acidic residues" evidence="6">
    <location>
        <begin position="263"/>
        <end position="276"/>
    </location>
</feature>
<evidence type="ECO:0000256" key="6">
    <source>
        <dbReference type="SAM" id="MobiDB-lite"/>
    </source>
</evidence>
<protein>
    <recommendedName>
        <fullName evidence="7">TPX2 C-terminal domain-containing protein</fullName>
    </recommendedName>
</protein>
<accession>A0AAP0NRV8</accession>
<feature type="compositionally biased region" description="Basic and acidic residues" evidence="6">
    <location>
        <begin position="151"/>
        <end position="167"/>
    </location>
</feature>
<reference evidence="8 9" key="1">
    <citation type="submission" date="2024-01" db="EMBL/GenBank/DDBJ databases">
        <title>Genome assemblies of Stephania.</title>
        <authorList>
            <person name="Yang L."/>
        </authorList>
    </citation>
    <scope>NUCLEOTIDE SEQUENCE [LARGE SCALE GENOMIC DNA]</scope>
    <source>
        <strain evidence="8">QJT</strain>
        <tissue evidence="8">Leaf</tissue>
    </source>
</reference>
<dbReference type="InterPro" id="IPR027329">
    <property type="entry name" value="TPX2_C"/>
</dbReference>
<evidence type="ECO:0000256" key="2">
    <source>
        <dbReference type="ARBA" id="ARBA00005885"/>
    </source>
</evidence>
<dbReference type="Proteomes" id="UP001417504">
    <property type="component" value="Unassembled WGS sequence"/>
</dbReference>
<organism evidence="8 9">
    <name type="scientific">Stephania japonica</name>
    <dbReference type="NCBI Taxonomy" id="461633"/>
    <lineage>
        <taxon>Eukaryota</taxon>
        <taxon>Viridiplantae</taxon>
        <taxon>Streptophyta</taxon>
        <taxon>Embryophyta</taxon>
        <taxon>Tracheophyta</taxon>
        <taxon>Spermatophyta</taxon>
        <taxon>Magnoliopsida</taxon>
        <taxon>Ranunculales</taxon>
        <taxon>Menispermaceae</taxon>
        <taxon>Menispermoideae</taxon>
        <taxon>Cissampelideae</taxon>
        <taxon>Stephania</taxon>
    </lineage>
</organism>
<evidence type="ECO:0000313" key="9">
    <source>
        <dbReference type="Proteomes" id="UP001417504"/>
    </source>
</evidence>
<keyword evidence="3" id="KW-0963">Cytoplasm</keyword>
<sequence length="552" mass="61431">MGEEMVDTLKDEVEVKGSTTGAETPMNASISFGRFENDLLSWDRWSSFSQNKYLEEVEKCSTPGSVAEKKAYFEAHYKKIAARKAELAAQEQEMVPESLTADDLSHDCPIGNGHGTNLETEVSNFGGVTEPVEADKNLTAVAHSEHVEDLKCDADDADRQGLSHEEAIELESSWDSPKHSNSEVSVSVKEENDLTRLQVQLEELDAPVKEAIVDKPENHLMGSADQSEMETTVDHQTRSSQARKSENATTKPQKKTQKITAASKEKRFMRTRKETVELMSKSVNTTPFSKVSKPAVASPATVSSRVSTTKQRRSPLPRNRNPSLVESKRLTPKSLHLSIALAPKNADSASSPMIRRSLILEKMGDKEIVKRAFGQFQKHLNLPRSSGDVKPPVPHKVSGNGAKQIAVSSITPRKEKEGEKKVAEKESSQMGQVGARSNPVPARSVKASVEHQKNNRTSPSSPFVLRSDERAEKRKEFAKKLEEKSKAKEAESSHLQSKSKEEKVADIKKLRQSLNFRATPMPDFSRGQQKSKTRTEKEVENNEIRRHHQSHK</sequence>
<comment type="subcellular location">
    <subcellularLocation>
        <location evidence="1">Cytoplasm</location>
        <location evidence="1">Cytoskeleton</location>
    </subcellularLocation>
</comment>
<feature type="region of interest" description="Disordered" evidence="6">
    <location>
        <begin position="381"/>
        <end position="552"/>
    </location>
</feature>
<dbReference type="GO" id="GO:0005874">
    <property type="term" value="C:microtubule"/>
    <property type="evidence" value="ECO:0007669"/>
    <property type="project" value="UniProtKB-KW"/>
</dbReference>
<dbReference type="PANTHER" id="PTHR47286:SF2">
    <property type="entry name" value="F3I6.9 PROTEIN"/>
    <property type="match status" value="1"/>
</dbReference>
<evidence type="ECO:0000256" key="3">
    <source>
        <dbReference type="ARBA" id="ARBA00022490"/>
    </source>
</evidence>
<keyword evidence="9" id="KW-1185">Reference proteome</keyword>
<feature type="domain" description="TPX2 C-terminal" evidence="7">
    <location>
        <begin position="463"/>
        <end position="534"/>
    </location>
</feature>
<dbReference type="EMBL" id="JBBNAE010000006">
    <property type="protein sequence ID" value="KAK9117008.1"/>
    <property type="molecule type" value="Genomic_DNA"/>
</dbReference>
<proteinExistence type="inferred from homology"/>
<keyword evidence="5" id="KW-0206">Cytoskeleton</keyword>
<evidence type="ECO:0000259" key="7">
    <source>
        <dbReference type="Pfam" id="PF06886"/>
    </source>
</evidence>
<feature type="region of interest" description="Disordered" evidence="6">
    <location>
        <begin position="151"/>
        <end position="190"/>
    </location>
</feature>
<feature type="region of interest" description="Disordered" evidence="6">
    <location>
        <begin position="211"/>
        <end position="329"/>
    </location>
</feature>
<name>A0AAP0NRV8_9MAGN</name>
<feature type="compositionally biased region" description="Basic and acidic residues" evidence="6">
    <location>
        <begin position="466"/>
        <end position="509"/>
    </location>
</feature>
<keyword evidence="4" id="KW-0493">Microtubule</keyword>
<feature type="compositionally biased region" description="Basic and acidic residues" evidence="6">
    <location>
        <begin position="533"/>
        <end position="544"/>
    </location>
</feature>
<dbReference type="Pfam" id="PF06886">
    <property type="entry name" value="TPX2"/>
    <property type="match status" value="1"/>
</dbReference>
<feature type="compositionally biased region" description="Basic and acidic residues" evidence="6">
    <location>
        <begin position="412"/>
        <end position="427"/>
    </location>
</feature>
<evidence type="ECO:0000313" key="8">
    <source>
        <dbReference type="EMBL" id="KAK9117008.1"/>
    </source>
</evidence>
<dbReference type="PANTHER" id="PTHR47286">
    <property type="entry name" value="F3I6.9 PROTEIN"/>
    <property type="match status" value="1"/>
</dbReference>
<dbReference type="AlphaFoldDB" id="A0AAP0NRV8"/>
<gene>
    <name evidence="8" type="ORF">Sjap_015955</name>
</gene>
<comment type="caution">
    <text evidence="8">The sequence shown here is derived from an EMBL/GenBank/DDBJ whole genome shotgun (WGS) entry which is preliminary data.</text>
</comment>
<evidence type="ECO:0000256" key="1">
    <source>
        <dbReference type="ARBA" id="ARBA00004245"/>
    </source>
</evidence>
<feature type="compositionally biased region" description="Polar residues" evidence="6">
    <location>
        <begin position="300"/>
        <end position="309"/>
    </location>
</feature>
<evidence type="ECO:0000256" key="5">
    <source>
        <dbReference type="ARBA" id="ARBA00023212"/>
    </source>
</evidence>
<evidence type="ECO:0000256" key="4">
    <source>
        <dbReference type="ARBA" id="ARBA00022701"/>
    </source>
</evidence>